<evidence type="ECO:0000313" key="2">
    <source>
        <dbReference type="Proteomes" id="UP001556367"/>
    </source>
</evidence>
<evidence type="ECO:0000313" key="1">
    <source>
        <dbReference type="EMBL" id="KAL0949159.1"/>
    </source>
</evidence>
<reference evidence="2" key="1">
    <citation type="submission" date="2024-06" db="EMBL/GenBank/DDBJ databases">
        <title>Multi-omics analyses provide insights into the biosynthesis of the anticancer antibiotic pleurotin in Hohenbuehelia grisea.</title>
        <authorList>
            <person name="Weaver J.A."/>
            <person name="Alberti F."/>
        </authorList>
    </citation>
    <scope>NUCLEOTIDE SEQUENCE [LARGE SCALE GENOMIC DNA]</scope>
    <source>
        <strain evidence="2">T-177</strain>
    </source>
</reference>
<protein>
    <submittedName>
        <fullName evidence="1">Uncharacterized protein</fullName>
    </submittedName>
</protein>
<comment type="caution">
    <text evidence="1">The sequence shown here is derived from an EMBL/GenBank/DDBJ whole genome shotgun (WGS) entry which is preliminary data.</text>
</comment>
<dbReference type="EMBL" id="JASNQZ010000012">
    <property type="protein sequence ID" value="KAL0949159.1"/>
    <property type="molecule type" value="Genomic_DNA"/>
</dbReference>
<dbReference type="Proteomes" id="UP001556367">
    <property type="component" value="Unassembled WGS sequence"/>
</dbReference>
<gene>
    <name evidence="1" type="ORF">HGRIS_009240</name>
</gene>
<accession>A0ABR3J0K3</accession>
<proteinExistence type="predicted"/>
<keyword evidence="2" id="KW-1185">Reference proteome</keyword>
<organism evidence="1 2">
    <name type="scientific">Hohenbuehelia grisea</name>
    <dbReference type="NCBI Taxonomy" id="104357"/>
    <lineage>
        <taxon>Eukaryota</taxon>
        <taxon>Fungi</taxon>
        <taxon>Dikarya</taxon>
        <taxon>Basidiomycota</taxon>
        <taxon>Agaricomycotina</taxon>
        <taxon>Agaricomycetes</taxon>
        <taxon>Agaricomycetidae</taxon>
        <taxon>Agaricales</taxon>
        <taxon>Pleurotineae</taxon>
        <taxon>Pleurotaceae</taxon>
        <taxon>Hohenbuehelia</taxon>
    </lineage>
</organism>
<sequence length="219" mass="25471">MSQLQQTSAMDLPDPDSPPVKIDEYLSTLSDVDRRIYELLSCTPMSSDDVHVRPSLRGAFVKCVSQAPPHQYLASSCIPETKCDFLPPRWRYGYKFTYGEALAAHETIAPEGERIPPLSYLQEVCDESIDVKEERLMLAAWWLENRVENIIEFRHDTDWNLVWERGKKVRMFSFRDSWRVGDPLVAAHVEEISQLMFGKHVEPMWYLDASHCFWVEMAQ</sequence>
<name>A0ABR3J0K3_9AGAR</name>